<protein>
    <submittedName>
        <fullName evidence="10">Glycosyl hydrolase family 43</fullName>
    </submittedName>
</protein>
<dbReference type="InterPro" id="IPR006710">
    <property type="entry name" value="Glyco_hydro_43"/>
</dbReference>
<evidence type="ECO:0000256" key="6">
    <source>
        <dbReference type="PIRSR" id="PIRSR606710-1"/>
    </source>
</evidence>
<dbReference type="GO" id="GO:0004553">
    <property type="term" value="F:hydrolase activity, hydrolyzing O-glycosyl compounds"/>
    <property type="evidence" value="ECO:0007669"/>
    <property type="project" value="InterPro"/>
</dbReference>
<evidence type="ECO:0000256" key="3">
    <source>
        <dbReference type="ARBA" id="ARBA00022801"/>
    </source>
</evidence>
<reference evidence="10 11" key="1">
    <citation type="submission" date="2018-03" db="EMBL/GenBank/DDBJ databases">
        <title>Genomic Encyclopedia of Archaeal and Bacterial Type Strains, Phase II (KMG-II): from individual species to whole genera.</title>
        <authorList>
            <person name="Goeker M."/>
        </authorList>
    </citation>
    <scope>NUCLEOTIDE SEQUENCE [LARGE SCALE GENOMIC DNA]</scope>
    <source>
        <strain evidence="10 11">DSM 28354</strain>
    </source>
</reference>
<name>A0A2T0SCF5_9BACT</name>
<evidence type="ECO:0000313" key="10">
    <source>
        <dbReference type="EMBL" id="PRY31061.1"/>
    </source>
</evidence>
<keyword evidence="5 8" id="KW-0326">Glycosidase</keyword>
<dbReference type="GO" id="GO:0045493">
    <property type="term" value="P:xylan catabolic process"/>
    <property type="evidence" value="ECO:0007669"/>
    <property type="project" value="UniProtKB-KW"/>
</dbReference>
<evidence type="ECO:0000256" key="1">
    <source>
        <dbReference type="ARBA" id="ARBA00009865"/>
    </source>
</evidence>
<organism evidence="10 11">
    <name type="scientific">Spirosoma oryzae</name>
    <dbReference type="NCBI Taxonomy" id="1469603"/>
    <lineage>
        <taxon>Bacteria</taxon>
        <taxon>Pseudomonadati</taxon>
        <taxon>Bacteroidota</taxon>
        <taxon>Cytophagia</taxon>
        <taxon>Cytophagales</taxon>
        <taxon>Cytophagaceae</taxon>
        <taxon>Spirosoma</taxon>
    </lineage>
</organism>
<keyword evidence="4" id="KW-0119">Carbohydrate metabolism</keyword>
<dbReference type="PANTHER" id="PTHR43772">
    <property type="entry name" value="ENDO-1,4-BETA-XYLANASE"/>
    <property type="match status" value="1"/>
</dbReference>
<comment type="caution">
    <text evidence="10">The sequence shown here is derived from an EMBL/GenBank/DDBJ whole genome shotgun (WGS) entry which is preliminary data.</text>
</comment>
<evidence type="ECO:0000256" key="8">
    <source>
        <dbReference type="RuleBase" id="RU361187"/>
    </source>
</evidence>
<keyword evidence="11" id="KW-1185">Reference proteome</keyword>
<dbReference type="Gene3D" id="2.115.10.20">
    <property type="entry name" value="Glycosyl hydrolase domain, family 43"/>
    <property type="match status" value="1"/>
</dbReference>
<evidence type="ECO:0000256" key="7">
    <source>
        <dbReference type="PIRSR" id="PIRSR606710-2"/>
    </source>
</evidence>
<comment type="similarity">
    <text evidence="1 8">Belongs to the glycosyl hydrolase 43 family.</text>
</comment>
<accession>A0A2T0SCF5</accession>
<dbReference type="InterPro" id="IPR052176">
    <property type="entry name" value="Glycosyl_Hydrlase_43_Enz"/>
</dbReference>
<dbReference type="PANTHER" id="PTHR43772:SF2">
    <property type="entry name" value="PUTATIVE (AFU_ORTHOLOGUE AFUA_2G04480)-RELATED"/>
    <property type="match status" value="1"/>
</dbReference>
<dbReference type="CDD" id="cd08991">
    <property type="entry name" value="GH43_HoAraf43-like"/>
    <property type="match status" value="1"/>
</dbReference>
<keyword evidence="2" id="KW-0858">Xylan degradation</keyword>
<feature type="site" description="Important for catalytic activity, responsible for pKa modulation of the active site Glu and correct orientation of both the proton donor and substrate" evidence="7">
    <location>
        <position position="183"/>
    </location>
</feature>
<sequence length="405" mass="45340">MVGNNILTFAFLNSLIRMNRLPALGLLLAVFTLSPVVAQTSPTTTTQKATYTNPLPVEFGDPYVLHTQGTYYMYGTGGGAKQGFAAYSSKDMVHWKPEGQVYFHDNKNGWSDPKAKWDGAYWAPEVYEVKGKYYLFYSAQWRVNPTNEVENFRIGVAIADKPTGPFVDLTNKPLFDPGYPVIDANVFTDSNGKMYLYYSRCCYKHAVDSEVARMARQKGWYQEIEESWVYGVELKPDFSGVIGKPVLVLRPPVKLGDKQAEWESRSVTAREVNRRWTEGSVTFKKDNLYYIMYSANHFGGQYYAIGYATATSPLGPFRKAANNPILEKNSDKGGSVTGTGHNSVTYSPDGREMFCVYHGRTAKTGDERVVFIDRMHVKDGRITIDGPTTSPQKLPSGVQAKGNTR</sequence>
<proteinExistence type="inferred from homology"/>
<keyword evidence="3 8" id="KW-0378">Hydrolase</keyword>
<evidence type="ECO:0000256" key="2">
    <source>
        <dbReference type="ARBA" id="ARBA00022651"/>
    </source>
</evidence>
<feature type="active site" description="Proton donor" evidence="6">
    <location>
        <position position="278"/>
    </location>
</feature>
<evidence type="ECO:0000256" key="9">
    <source>
        <dbReference type="SAM" id="MobiDB-lite"/>
    </source>
</evidence>
<gene>
    <name evidence="10" type="ORF">CLV58_12324</name>
</gene>
<evidence type="ECO:0000256" key="4">
    <source>
        <dbReference type="ARBA" id="ARBA00023277"/>
    </source>
</evidence>
<dbReference type="Proteomes" id="UP000238375">
    <property type="component" value="Unassembled WGS sequence"/>
</dbReference>
<dbReference type="EMBL" id="PVTE01000023">
    <property type="protein sequence ID" value="PRY31061.1"/>
    <property type="molecule type" value="Genomic_DNA"/>
</dbReference>
<feature type="active site" description="Proton acceptor" evidence="6">
    <location>
        <position position="61"/>
    </location>
</feature>
<keyword evidence="2" id="KW-0624">Polysaccharide degradation</keyword>
<dbReference type="InterPro" id="IPR023296">
    <property type="entry name" value="Glyco_hydro_beta-prop_sf"/>
</dbReference>
<feature type="region of interest" description="Disordered" evidence="9">
    <location>
        <begin position="381"/>
        <end position="405"/>
    </location>
</feature>
<dbReference type="Pfam" id="PF04616">
    <property type="entry name" value="Glyco_hydro_43"/>
    <property type="match status" value="1"/>
</dbReference>
<evidence type="ECO:0000313" key="11">
    <source>
        <dbReference type="Proteomes" id="UP000238375"/>
    </source>
</evidence>
<evidence type="ECO:0000256" key="5">
    <source>
        <dbReference type="ARBA" id="ARBA00023295"/>
    </source>
</evidence>
<dbReference type="AlphaFoldDB" id="A0A2T0SCF5"/>
<dbReference type="SUPFAM" id="SSF75005">
    <property type="entry name" value="Arabinanase/levansucrase/invertase"/>
    <property type="match status" value="1"/>
</dbReference>